<dbReference type="AlphaFoldDB" id="A0A8H3EIX8"/>
<sequence length="1001" mass="111920">MAQWKENLIEPSRMVLPTDDFTEAKKFFAVDISGATWGRVFEVSVQMVKSLSFNAADTVSRWDGDCEPKLVSTLAFESYRSPGPHEPPEEGTTNPEDIVEQGSAFAEIRSSDIWLLLTDGQIPPRDVSNFNSTAMLLRLADVPVVLVVVGLRAEKSPRATKIPTVIPLFVAFIDAVILYKNADRGLLSVVAAKGCFRPLYPNMDSLDDPLASWDGVPVFEDENEFVERCSSLGILVFSSRDRSISKGVSLGSTYSSVTDSSVNIDRLLRQHQVDSEDLRDLLEEEAFDNLAIACKTRDCLIELRKFLTRHKRQEVAARLEDRHGARNIVRQMQTENPTSAQMDRLRSQLQAAHVSNRLSYTRTVQSPSEEARATTEHNMLMDRALALVTGIEKAGNTADRLVFSHKHDRAMRADMIQASDSNLQRLAMDLSDNVKAFRSTCSICAGNEQIMSIVLKRPYTAEGNASHVALEFPLDAGCDERNVDLVSSQCICFQCALVCGKSIYEEAIVPTTEYTGVNTRYLDHQIRLAIAAGSNTGSSAMAQFFMTILDRVLETKSWCRIDEGQTNREAPDHEKSIRRQAFSWMRKTILQNSSTRKTFTDVGSLRGTIKDCQNAGVNSWVVQYPLKGFCQMIRWYGMIDQPVDASKVELVRKTKLMHLVVSKLMDGGKSTCAFMRLIYCDLNAPGVPRDMHGRESIVSPAEFWQRLEEAMGNQPDVESFLSSFSTEARVAMCRRIQLAVFWAIFTEQLDTTARDFFRSMARKTAKEEPLAKVILCKPKDLAVDVPEAPAIEVLTSIFSERSLHTDEIHSEDKFPPFVSPFGASVLRCGLEGCNVRFFTPKAAGEPATMPDRETVRRARDQHFREVFCRKNSYGSGLPGPTRAPKAPSSSHNNLHQSIAKVWSRQDRPTKQHLYLGNNEPALDTFVSMVIFEVCVTNGQGNIYQSGLDKATRDLLPSFFEALRQASGRLGLEDPVDYVHDWNSRGSLAAKIEYECLDGLPL</sequence>
<proteinExistence type="predicted"/>
<dbReference type="OrthoDB" id="3554680at2759"/>
<gene>
    <name evidence="2" type="ORF">HETSPECPRED_006088</name>
</gene>
<comment type="caution">
    <text evidence="2">The sequence shown here is derived from an EMBL/GenBank/DDBJ whole genome shotgun (WGS) entry which is preliminary data.</text>
</comment>
<dbReference type="Proteomes" id="UP000664521">
    <property type="component" value="Unassembled WGS sequence"/>
</dbReference>
<evidence type="ECO:0000313" key="3">
    <source>
        <dbReference type="Proteomes" id="UP000664521"/>
    </source>
</evidence>
<protein>
    <submittedName>
        <fullName evidence="2">Uncharacterized protein</fullName>
    </submittedName>
</protein>
<dbReference type="EMBL" id="CAJPDS010000004">
    <property type="protein sequence ID" value="CAF9906168.1"/>
    <property type="molecule type" value="Genomic_DNA"/>
</dbReference>
<evidence type="ECO:0000256" key="1">
    <source>
        <dbReference type="SAM" id="MobiDB-lite"/>
    </source>
</evidence>
<accession>A0A8H3EIX8</accession>
<name>A0A8H3EIX8_9LECA</name>
<organism evidence="2 3">
    <name type="scientific">Heterodermia speciosa</name>
    <dbReference type="NCBI Taxonomy" id="116794"/>
    <lineage>
        <taxon>Eukaryota</taxon>
        <taxon>Fungi</taxon>
        <taxon>Dikarya</taxon>
        <taxon>Ascomycota</taxon>
        <taxon>Pezizomycotina</taxon>
        <taxon>Lecanoromycetes</taxon>
        <taxon>OSLEUM clade</taxon>
        <taxon>Lecanoromycetidae</taxon>
        <taxon>Caliciales</taxon>
        <taxon>Physciaceae</taxon>
        <taxon>Heterodermia</taxon>
    </lineage>
</organism>
<keyword evidence="3" id="KW-1185">Reference proteome</keyword>
<reference evidence="2" key="1">
    <citation type="submission" date="2021-03" db="EMBL/GenBank/DDBJ databases">
        <authorList>
            <person name="Tagirdzhanova G."/>
        </authorList>
    </citation>
    <scope>NUCLEOTIDE SEQUENCE</scope>
</reference>
<feature type="region of interest" description="Disordered" evidence="1">
    <location>
        <begin position="873"/>
        <end position="892"/>
    </location>
</feature>
<evidence type="ECO:0000313" key="2">
    <source>
        <dbReference type="EMBL" id="CAF9906168.1"/>
    </source>
</evidence>